<reference evidence="1 2" key="1">
    <citation type="journal article" date="2011" name="BMC Genomics">
        <title>Genome sequencing reveals diversification of virulence factor content and possible host adaptation in distinct subpopulations of Salmonella enterica.</title>
        <authorList>
            <person name="den Bakker H.C."/>
            <person name="Moreno Switt A.I."/>
            <person name="Govoni G."/>
            <person name="Cummings C.A."/>
            <person name="Ranieri M.L."/>
            <person name="Degoricija L."/>
            <person name="Hoelzer K."/>
            <person name="Rodriguez-Rivera L.D."/>
            <person name="Brown S."/>
            <person name="Bolchacova E."/>
            <person name="Furtado M.R."/>
            <person name="Wiedmann M."/>
        </authorList>
    </citation>
    <scope>NUCLEOTIDE SEQUENCE [LARGE SCALE GENOMIC DNA]</scope>
    <source>
        <strain evidence="1 2">R6-377</strain>
    </source>
</reference>
<dbReference type="Proteomes" id="UP000004642">
    <property type="component" value="Unassembled WGS sequence"/>
</dbReference>
<comment type="caution">
    <text evidence="1">The sequence shown here is derived from an EMBL/GenBank/DDBJ whole genome shotgun (WGS) entry which is preliminary data.</text>
</comment>
<evidence type="ECO:0000313" key="2">
    <source>
        <dbReference type="Proteomes" id="UP000004642"/>
    </source>
</evidence>
<protein>
    <submittedName>
        <fullName evidence="1">Uncharacterized protein</fullName>
    </submittedName>
</protein>
<proteinExistence type="predicted"/>
<dbReference type="EMBL" id="AFCJ01000733">
    <property type="protein sequence ID" value="EHC41444.1"/>
    <property type="molecule type" value="Genomic_DNA"/>
</dbReference>
<dbReference type="AlphaFoldDB" id="G5LMC9"/>
<name>G5LMC9_SALET</name>
<organism evidence="1 2">
    <name type="scientific">Salmonella enterica subsp. enterica serovar Alachua str. R6-377</name>
    <dbReference type="NCBI Taxonomy" id="913241"/>
    <lineage>
        <taxon>Bacteria</taxon>
        <taxon>Pseudomonadati</taxon>
        <taxon>Pseudomonadota</taxon>
        <taxon>Gammaproteobacteria</taxon>
        <taxon>Enterobacterales</taxon>
        <taxon>Enterobacteriaceae</taxon>
        <taxon>Salmonella</taxon>
    </lineage>
</organism>
<gene>
    <name evidence="1" type="ORF">LTSEALA_1698</name>
</gene>
<accession>G5LMC9</accession>
<evidence type="ECO:0000313" key="1">
    <source>
        <dbReference type="EMBL" id="EHC41444.1"/>
    </source>
</evidence>
<sequence>MLTAISQKITPGLVSVIVAEQEGFCTVVAIGKYDHTAWILFSTAATKGDTVRMIEKECLYTVRKTLTSEDQPIQLVNHRHVDPTGLAIFAAIFIAGAV</sequence>